<evidence type="ECO:0000256" key="5">
    <source>
        <dbReference type="SAM" id="MobiDB-lite"/>
    </source>
</evidence>
<dbReference type="InterPro" id="IPR007719">
    <property type="entry name" value="PCS_N"/>
</dbReference>
<dbReference type="EMBL" id="CCKQ01011996">
    <property type="protein sequence ID" value="CDW83605.1"/>
    <property type="molecule type" value="Genomic_DNA"/>
</dbReference>
<keyword evidence="4" id="KW-0479">Metal-binding</keyword>
<feature type="domain" description="Peptidase C83" evidence="6">
    <location>
        <begin position="10"/>
        <end position="327"/>
    </location>
</feature>
<dbReference type="GO" id="GO:0010273">
    <property type="term" value="P:detoxification of copper ion"/>
    <property type="evidence" value="ECO:0007669"/>
    <property type="project" value="TreeGrafter"/>
</dbReference>
<organism evidence="7 8">
    <name type="scientific">Stylonychia lemnae</name>
    <name type="common">Ciliate</name>
    <dbReference type="NCBI Taxonomy" id="5949"/>
    <lineage>
        <taxon>Eukaryota</taxon>
        <taxon>Sar</taxon>
        <taxon>Alveolata</taxon>
        <taxon>Ciliophora</taxon>
        <taxon>Intramacronucleata</taxon>
        <taxon>Spirotrichea</taxon>
        <taxon>Stichotrichia</taxon>
        <taxon>Sporadotrichida</taxon>
        <taxon>Oxytrichidae</taxon>
        <taxon>Stylonychinae</taxon>
        <taxon>Stylonychia</taxon>
    </lineage>
</organism>
<dbReference type="GO" id="GO:0046872">
    <property type="term" value="F:metal ion binding"/>
    <property type="evidence" value="ECO:0007669"/>
    <property type="project" value="UniProtKB-KW"/>
</dbReference>
<dbReference type="Gene3D" id="3.90.70.30">
    <property type="entry name" value="Phytochelatin synthase, N-terminal domain"/>
    <property type="match status" value="1"/>
</dbReference>
<gene>
    <name evidence="7" type="primary">Contig132.g157</name>
    <name evidence="7" type="ORF">STYLEM_12653</name>
</gene>
<dbReference type="PANTHER" id="PTHR33447">
    <property type="entry name" value="GLUTATHIONE GAMMA-GLUTAMYLCYSTEINYLTRANSFERASE"/>
    <property type="match status" value="1"/>
</dbReference>
<evidence type="ECO:0000256" key="3">
    <source>
        <dbReference type="ARBA" id="ARBA00022679"/>
    </source>
</evidence>
<dbReference type="GO" id="GO:0046938">
    <property type="term" value="P:phytochelatin biosynthetic process"/>
    <property type="evidence" value="ECO:0007669"/>
    <property type="project" value="InterPro"/>
</dbReference>
<dbReference type="EC" id="2.3.2.15" evidence="1"/>
<dbReference type="InParanoid" id="A0A078AMJ2"/>
<dbReference type="AlphaFoldDB" id="A0A078AMJ2"/>
<evidence type="ECO:0000259" key="6">
    <source>
        <dbReference type="PROSITE" id="PS51443"/>
    </source>
</evidence>
<dbReference type="InterPro" id="IPR038765">
    <property type="entry name" value="Papain-like_cys_pep_sf"/>
</dbReference>
<proteinExistence type="predicted"/>
<keyword evidence="3 7" id="KW-0808">Transferase</keyword>
<evidence type="ECO:0000256" key="1">
    <source>
        <dbReference type="ARBA" id="ARBA00012468"/>
    </source>
</evidence>
<sequence length="564" mass="66095">MQQTEKAIQQTIQTIYRRQLPAHLISFSSTEGKKLFLESMMQGTMEDYFNLAEQYTTQAEPEYCGPASLIMVLNALNIDPSKPWKGIWRWFTEEVLHCSTSEMMKQGLNLEQLTMLARCNGLHTQTFRPLLDPIKDPRFELIDKDLLDHKHHDHSISSESCCSMIAEHLPNNLEDHPYKLYGFNVNQNSFQQQFHTHKDSDKSHHSQPPIPLDSEMGKMLHHNTSAAYIKRFDLNFMRTAILSTSRRQGLYLMANISRKTLLQTGDGHFTPIGGYHISSDKVLLFDTARYKYPPHWVDINSLFEATQTIDSDTNKLRGIIAFSSKLKLQQIQQKIFSTVTVDYQATQHASKLLCQQFRPQIIADNIEGYKEQFNCQLGNASDLDLKLKYILNILNDKEIRSIFFVYFHELINRFAFEDYIAYHRNDLFYLSEYFQSLVYTIKLLPSAIYLMEREEYFKDHEFIKMAQSFIPGYETLFCSMVLHALPKQIFYRLRISGDKDSKNQMEENFWNLFLNEELPPIIQNEIMIIRYHLDIKSEYCHISDYSDTSTEHTFNHFNTQAQSS</sequence>
<dbReference type="Proteomes" id="UP000039865">
    <property type="component" value="Unassembled WGS sequence"/>
</dbReference>
<dbReference type="GO" id="GO:0016756">
    <property type="term" value="F:glutathione gamma-glutamylcysteinyltransferase activity"/>
    <property type="evidence" value="ECO:0007669"/>
    <property type="project" value="UniProtKB-EC"/>
</dbReference>
<evidence type="ECO:0000313" key="7">
    <source>
        <dbReference type="EMBL" id="CDW83605.1"/>
    </source>
</evidence>
<dbReference type="Pfam" id="PF05023">
    <property type="entry name" value="Phytochelatin"/>
    <property type="match status" value="2"/>
</dbReference>
<evidence type="ECO:0000256" key="4">
    <source>
        <dbReference type="ARBA" id="ARBA00022723"/>
    </source>
</evidence>
<reference evidence="7 8" key="1">
    <citation type="submission" date="2014-06" db="EMBL/GenBank/DDBJ databases">
        <authorList>
            <person name="Swart Estienne"/>
        </authorList>
    </citation>
    <scope>NUCLEOTIDE SEQUENCE [LARGE SCALE GENOMIC DNA]</scope>
    <source>
        <strain evidence="7 8">130c</strain>
    </source>
</reference>
<protein>
    <recommendedName>
        <fullName evidence="1">glutathione gamma-glutamylcysteinyltransferase</fullName>
        <ecNumber evidence="1">2.3.2.15</ecNumber>
    </recommendedName>
</protein>
<keyword evidence="2" id="KW-0104">Cadmium</keyword>
<evidence type="ECO:0000256" key="2">
    <source>
        <dbReference type="ARBA" id="ARBA00022539"/>
    </source>
</evidence>
<dbReference type="OrthoDB" id="448954at2759"/>
<feature type="region of interest" description="Disordered" evidence="5">
    <location>
        <begin position="193"/>
        <end position="214"/>
    </location>
</feature>
<dbReference type="SUPFAM" id="SSF54001">
    <property type="entry name" value="Cysteine proteinases"/>
    <property type="match status" value="2"/>
</dbReference>
<evidence type="ECO:0000313" key="8">
    <source>
        <dbReference type="Proteomes" id="UP000039865"/>
    </source>
</evidence>
<dbReference type="PANTHER" id="PTHR33447:SF2">
    <property type="entry name" value="GLUTATHIONE GAMMA-GLUTAMYLCYSTEINYLTRANSFERASE"/>
    <property type="match status" value="1"/>
</dbReference>
<keyword evidence="8" id="KW-1185">Reference proteome</keyword>
<dbReference type="InterPro" id="IPR038156">
    <property type="entry name" value="PCS_N_sf"/>
</dbReference>
<name>A0A078AMJ2_STYLE</name>
<accession>A0A078AMJ2</accession>
<dbReference type="InterPro" id="IPR040409">
    <property type="entry name" value="PCS-like"/>
</dbReference>
<dbReference type="GO" id="GO:0098849">
    <property type="term" value="P:cellular detoxification of cadmium ion"/>
    <property type="evidence" value="ECO:0007669"/>
    <property type="project" value="TreeGrafter"/>
</dbReference>
<dbReference type="PROSITE" id="PS51443">
    <property type="entry name" value="PCS"/>
    <property type="match status" value="1"/>
</dbReference>